<keyword evidence="3" id="KW-1185">Reference proteome</keyword>
<dbReference type="EMBL" id="BMAT01002063">
    <property type="protein sequence ID" value="GFR98276.1"/>
    <property type="molecule type" value="Genomic_DNA"/>
</dbReference>
<evidence type="ECO:0000313" key="3">
    <source>
        <dbReference type="Proteomes" id="UP000762676"/>
    </source>
</evidence>
<dbReference type="AlphaFoldDB" id="A0AAV4HK80"/>
<name>A0AAV4HK80_9GAST</name>
<sequence>MFRGLEYDFNPILWARPNPAVYSDAPRAEIHLAAMLTKRIVGTDLSESTTKVDEGSSPVQTSDKADRAVVLGC</sequence>
<evidence type="ECO:0000256" key="1">
    <source>
        <dbReference type="SAM" id="MobiDB-lite"/>
    </source>
</evidence>
<protein>
    <submittedName>
        <fullName evidence="2">Uncharacterized protein</fullName>
    </submittedName>
</protein>
<organism evidence="2 3">
    <name type="scientific">Elysia marginata</name>
    <dbReference type="NCBI Taxonomy" id="1093978"/>
    <lineage>
        <taxon>Eukaryota</taxon>
        <taxon>Metazoa</taxon>
        <taxon>Spiralia</taxon>
        <taxon>Lophotrochozoa</taxon>
        <taxon>Mollusca</taxon>
        <taxon>Gastropoda</taxon>
        <taxon>Heterobranchia</taxon>
        <taxon>Euthyneura</taxon>
        <taxon>Panpulmonata</taxon>
        <taxon>Sacoglossa</taxon>
        <taxon>Placobranchoidea</taxon>
        <taxon>Plakobranchidae</taxon>
        <taxon>Elysia</taxon>
    </lineage>
</organism>
<proteinExistence type="predicted"/>
<comment type="caution">
    <text evidence="2">The sequence shown here is derived from an EMBL/GenBank/DDBJ whole genome shotgun (WGS) entry which is preliminary data.</text>
</comment>
<reference evidence="2 3" key="1">
    <citation type="journal article" date="2021" name="Elife">
        <title>Chloroplast acquisition without the gene transfer in kleptoplastic sea slugs, Plakobranchus ocellatus.</title>
        <authorList>
            <person name="Maeda T."/>
            <person name="Takahashi S."/>
            <person name="Yoshida T."/>
            <person name="Shimamura S."/>
            <person name="Takaki Y."/>
            <person name="Nagai Y."/>
            <person name="Toyoda A."/>
            <person name="Suzuki Y."/>
            <person name="Arimoto A."/>
            <person name="Ishii H."/>
            <person name="Satoh N."/>
            <person name="Nishiyama T."/>
            <person name="Hasebe M."/>
            <person name="Maruyama T."/>
            <person name="Minagawa J."/>
            <person name="Obokata J."/>
            <person name="Shigenobu S."/>
        </authorList>
    </citation>
    <scope>NUCLEOTIDE SEQUENCE [LARGE SCALE GENOMIC DNA]</scope>
</reference>
<accession>A0AAV4HK80</accession>
<gene>
    <name evidence="2" type="ORF">ElyMa_001014600</name>
</gene>
<dbReference type="Proteomes" id="UP000762676">
    <property type="component" value="Unassembled WGS sequence"/>
</dbReference>
<evidence type="ECO:0000313" key="2">
    <source>
        <dbReference type="EMBL" id="GFR98276.1"/>
    </source>
</evidence>
<feature type="region of interest" description="Disordered" evidence="1">
    <location>
        <begin position="46"/>
        <end position="66"/>
    </location>
</feature>